<accession>A0ABV9WA97</accession>
<reference evidence="2" key="1">
    <citation type="journal article" date="2019" name="Int. J. Syst. Evol. Microbiol.">
        <title>The Global Catalogue of Microorganisms (GCM) 10K type strain sequencing project: providing services to taxonomists for standard genome sequencing and annotation.</title>
        <authorList>
            <consortium name="The Broad Institute Genomics Platform"/>
            <consortium name="The Broad Institute Genome Sequencing Center for Infectious Disease"/>
            <person name="Wu L."/>
            <person name="Ma J."/>
        </authorList>
    </citation>
    <scope>NUCLEOTIDE SEQUENCE [LARGE SCALE GENOMIC DNA]</scope>
    <source>
        <strain evidence="2">CGMCC 4.7152</strain>
    </source>
</reference>
<evidence type="ECO:0000313" key="2">
    <source>
        <dbReference type="Proteomes" id="UP001595912"/>
    </source>
</evidence>
<proteinExistence type="predicted"/>
<dbReference type="Proteomes" id="UP001595912">
    <property type="component" value="Unassembled WGS sequence"/>
</dbReference>
<organism evidence="1 2">
    <name type="scientific">Dactylosporangium cerinum</name>
    <dbReference type="NCBI Taxonomy" id="1434730"/>
    <lineage>
        <taxon>Bacteria</taxon>
        <taxon>Bacillati</taxon>
        <taxon>Actinomycetota</taxon>
        <taxon>Actinomycetes</taxon>
        <taxon>Micromonosporales</taxon>
        <taxon>Micromonosporaceae</taxon>
        <taxon>Dactylosporangium</taxon>
    </lineage>
</organism>
<dbReference type="EMBL" id="JBHSIU010000068">
    <property type="protein sequence ID" value="MFC5005122.1"/>
    <property type="molecule type" value="Genomic_DNA"/>
</dbReference>
<comment type="caution">
    <text evidence="1">The sequence shown here is derived from an EMBL/GenBank/DDBJ whole genome shotgun (WGS) entry which is preliminary data.</text>
</comment>
<protein>
    <submittedName>
        <fullName evidence="1">Uncharacterized protein</fullName>
    </submittedName>
</protein>
<dbReference type="RefSeq" id="WP_380125663.1">
    <property type="nucleotide sequence ID" value="NZ_JBHSIU010000068.1"/>
</dbReference>
<name>A0ABV9WA97_9ACTN</name>
<sequence>MGVERAQLVRERWPTFSAELYAALRRAGEKRLRRSSKRLRVVQMCPCGDDFCQSFHTAPRTGKPYGPGHRNVWLGPPWAGYLVLDVVDGRIVYVEVLYRAPLS</sequence>
<evidence type="ECO:0000313" key="1">
    <source>
        <dbReference type="EMBL" id="MFC5005122.1"/>
    </source>
</evidence>
<keyword evidence="2" id="KW-1185">Reference proteome</keyword>
<gene>
    <name evidence="1" type="ORF">ACFPIJ_45730</name>
</gene>